<dbReference type="Proteomes" id="UP000886934">
    <property type="component" value="Unassembled WGS sequence"/>
</dbReference>
<proteinExistence type="predicted"/>
<gene>
    <name evidence="2" type="ORF">KAM351_09420</name>
</gene>
<keyword evidence="1" id="KW-0732">Signal</keyword>
<evidence type="ECO:0008006" key="4">
    <source>
        <dbReference type="Google" id="ProtNLM"/>
    </source>
</evidence>
<evidence type="ECO:0000313" key="2">
    <source>
        <dbReference type="EMBL" id="GJA62331.1"/>
    </source>
</evidence>
<dbReference type="EMBL" id="BPNN01000009">
    <property type="protein sequence ID" value="GJA62331.1"/>
    <property type="molecule type" value="Genomic_DNA"/>
</dbReference>
<evidence type="ECO:0000313" key="3">
    <source>
        <dbReference type="Proteomes" id="UP000886934"/>
    </source>
</evidence>
<accession>A0AA37FW42</accession>
<dbReference type="AlphaFoldDB" id="A0AA37FW42"/>
<feature type="chain" id="PRO_5041278868" description="DUF1454 family protein" evidence="1">
    <location>
        <begin position="23"/>
        <end position="177"/>
    </location>
</feature>
<comment type="caution">
    <text evidence="2">The sequence shown here is derived from an EMBL/GenBank/DDBJ whole genome shotgun (WGS) entry which is preliminary data.</text>
</comment>
<name>A0AA37FW42_AERCA</name>
<organism evidence="2 3">
    <name type="scientific">Aeromonas caviae</name>
    <name type="common">Aeromonas punctata</name>
    <dbReference type="NCBI Taxonomy" id="648"/>
    <lineage>
        <taxon>Bacteria</taxon>
        <taxon>Pseudomonadati</taxon>
        <taxon>Pseudomonadota</taxon>
        <taxon>Gammaproteobacteria</taxon>
        <taxon>Aeromonadales</taxon>
        <taxon>Aeromonadaceae</taxon>
        <taxon>Aeromonas</taxon>
    </lineage>
</organism>
<protein>
    <recommendedName>
        <fullName evidence="4">DUF1454 family protein</fullName>
    </recommendedName>
</protein>
<feature type="signal peptide" evidence="1">
    <location>
        <begin position="1"/>
        <end position="22"/>
    </location>
</feature>
<evidence type="ECO:0000256" key="1">
    <source>
        <dbReference type="SAM" id="SignalP"/>
    </source>
</evidence>
<reference evidence="2" key="1">
    <citation type="submission" date="2021-07" db="EMBL/GenBank/DDBJ databases">
        <title>Draft genome sequence of carbapenem-resistant Aeromonas spp. in Japan.</title>
        <authorList>
            <person name="Maehana S."/>
            <person name="Suzuki M."/>
            <person name="Kitasato H."/>
        </authorList>
    </citation>
    <scope>NUCLEOTIDE SEQUENCE</scope>
    <source>
        <strain evidence="2">KAM351</strain>
    </source>
</reference>
<sequence>MKIFPTLFISACLAVSASSAYAAKFSNPDEMITEFSDFYAENNSYELVSKDPVHIRLSAPVVDGDHVDVIREQNQRALVYGIYRSLALTEAQSITVTAVPIEIDFGKNSGKPKFLNDWEVTVTKDRKQALSDINKVMKVKSLDELFKSDNQWNDRFKNSVYYNAAGLNNLVSVILKN</sequence>